<gene>
    <name evidence="4" type="ORF">FWILDA_LOCUS13479</name>
</gene>
<feature type="coiled-coil region" evidence="1">
    <location>
        <begin position="375"/>
        <end position="406"/>
    </location>
</feature>
<dbReference type="SUPFAM" id="SSF52540">
    <property type="entry name" value="P-loop containing nucleoside triphosphate hydrolases"/>
    <property type="match status" value="1"/>
</dbReference>
<sequence length="680" mass="79221">MKKEIKQKATVSQGKSIEELRKEVINNIENFAQREIKFNSLLEKDLKKFCKRIKQAPNEDIFVIEQEAISFITEQKHRRQVLVDPVRGERDKSKIDNNATLYGAPRTGKSIIVEKLTYQADIYPLVVIQGSSLTPNLNDQKCTIDNFKKFIYTVCDINNSLVDEFGLERNPESGEPQYIFFIDEANQVSENTFVKKSSGLTFLKECTGSDDYKNNESHNLWIIATNYLSEIDEAVYQPGRLANQLNFKYAEDAGIYYDFPQHWQNTNSLDKFIANSDNKEILEEIKEKATGKDGKEIIDEKTKKPKEIIQQKGIPLGEFLEFFWQKFDSGEFPREPKIEKVAKEIGTNIQQTLDIRLKEIEKTSDEVLKDKNMTQQQLITKIKKKIEEIQQLINNYKQETAIKENALLTLIKELNTIETNMKTTDAYETNQKTKREKYDLKSKSLEAARTENKRLDERDKKIDELLESSKSKEKNFEKQISDIKKELNDPNISKEKEQELKNQLAFIQTQLDEERKNNKKLNEEKARNQKQREKNNETINKAECYNEEHRKATAILDSYNEVKKSNDEISLKKTIEYAEGLKEYHFEGILDLVEEEAELESLRKKLRELENNKNTYSDQENTTEIEFDRDKLKFDHTGELTVANYPNLERIITTGDGKVNNVTKLTISNCPQLVEIDITD</sequence>
<protein>
    <submittedName>
        <fullName evidence="4">17275_t:CDS:1</fullName>
    </submittedName>
</protein>
<keyword evidence="1" id="KW-0175">Coiled coil</keyword>
<dbReference type="AlphaFoldDB" id="A0A9W4T0G9"/>
<reference evidence="4" key="1">
    <citation type="submission" date="2022-08" db="EMBL/GenBank/DDBJ databases">
        <authorList>
            <person name="Kallberg Y."/>
            <person name="Tangrot J."/>
            <person name="Rosling A."/>
        </authorList>
    </citation>
    <scope>NUCLEOTIDE SEQUENCE</scope>
    <source>
        <strain evidence="4">Wild A</strain>
    </source>
</reference>
<dbReference type="OrthoDB" id="2446464at2759"/>
<dbReference type="GO" id="GO:0005524">
    <property type="term" value="F:ATP binding"/>
    <property type="evidence" value="ECO:0007669"/>
    <property type="project" value="InterPro"/>
</dbReference>
<dbReference type="InterPro" id="IPR027417">
    <property type="entry name" value="P-loop_NTPase"/>
</dbReference>
<organism evidence="4 5">
    <name type="scientific">Funneliformis geosporum</name>
    <dbReference type="NCBI Taxonomy" id="1117311"/>
    <lineage>
        <taxon>Eukaryota</taxon>
        <taxon>Fungi</taxon>
        <taxon>Fungi incertae sedis</taxon>
        <taxon>Mucoromycota</taxon>
        <taxon>Glomeromycotina</taxon>
        <taxon>Glomeromycetes</taxon>
        <taxon>Glomerales</taxon>
        <taxon>Glomeraceae</taxon>
        <taxon>Funneliformis</taxon>
    </lineage>
</organism>
<feature type="domain" description="ATPase AAA-type core" evidence="3">
    <location>
        <begin position="101"/>
        <end position="248"/>
    </location>
</feature>
<name>A0A9W4T0G9_9GLOM</name>
<dbReference type="Proteomes" id="UP001153678">
    <property type="component" value="Unassembled WGS sequence"/>
</dbReference>
<proteinExistence type="predicted"/>
<comment type="caution">
    <text evidence="4">The sequence shown here is derived from an EMBL/GenBank/DDBJ whole genome shotgun (WGS) entry which is preliminary data.</text>
</comment>
<dbReference type="InterPro" id="IPR003959">
    <property type="entry name" value="ATPase_AAA_core"/>
</dbReference>
<evidence type="ECO:0000313" key="4">
    <source>
        <dbReference type="EMBL" id="CAI2188240.1"/>
    </source>
</evidence>
<dbReference type="Gene3D" id="3.40.50.300">
    <property type="entry name" value="P-loop containing nucleotide triphosphate hydrolases"/>
    <property type="match status" value="1"/>
</dbReference>
<evidence type="ECO:0000313" key="5">
    <source>
        <dbReference type="Proteomes" id="UP001153678"/>
    </source>
</evidence>
<dbReference type="EMBL" id="CAMKVN010005077">
    <property type="protein sequence ID" value="CAI2188240.1"/>
    <property type="molecule type" value="Genomic_DNA"/>
</dbReference>
<evidence type="ECO:0000259" key="3">
    <source>
        <dbReference type="Pfam" id="PF00004"/>
    </source>
</evidence>
<feature type="compositionally biased region" description="Basic and acidic residues" evidence="2">
    <location>
        <begin position="512"/>
        <end position="534"/>
    </location>
</feature>
<dbReference type="Pfam" id="PF00004">
    <property type="entry name" value="AAA"/>
    <property type="match status" value="1"/>
</dbReference>
<evidence type="ECO:0000256" key="1">
    <source>
        <dbReference type="SAM" id="Coils"/>
    </source>
</evidence>
<evidence type="ECO:0000256" key="2">
    <source>
        <dbReference type="SAM" id="MobiDB-lite"/>
    </source>
</evidence>
<keyword evidence="5" id="KW-1185">Reference proteome</keyword>
<feature type="region of interest" description="Disordered" evidence="2">
    <location>
        <begin position="511"/>
        <end position="534"/>
    </location>
</feature>
<accession>A0A9W4T0G9</accession>
<feature type="coiled-coil region" evidence="1">
    <location>
        <begin position="589"/>
        <end position="626"/>
    </location>
</feature>
<dbReference type="GO" id="GO:0016887">
    <property type="term" value="F:ATP hydrolysis activity"/>
    <property type="evidence" value="ECO:0007669"/>
    <property type="project" value="InterPro"/>
</dbReference>